<comment type="catalytic activity">
    <reaction evidence="1">
        <text>a myo-inositol phosphate + H2O = myo-inositol + phosphate</text>
        <dbReference type="Rhea" id="RHEA:24056"/>
        <dbReference type="ChEBI" id="CHEBI:15377"/>
        <dbReference type="ChEBI" id="CHEBI:17268"/>
        <dbReference type="ChEBI" id="CHEBI:43474"/>
        <dbReference type="ChEBI" id="CHEBI:84139"/>
        <dbReference type="EC" id="3.1.3.25"/>
    </reaction>
</comment>
<evidence type="ECO:0000313" key="11">
    <source>
        <dbReference type="Proteomes" id="UP000184533"/>
    </source>
</evidence>
<dbReference type="Gene3D" id="3.40.190.80">
    <property type="match status" value="1"/>
</dbReference>
<dbReference type="GO" id="GO:0008934">
    <property type="term" value="F:inositol monophosphate 1-phosphatase activity"/>
    <property type="evidence" value="ECO:0007669"/>
    <property type="project" value="TreeGrafter"/>
</dbReference>
<protein>
    <recommendedName>
        <fullName evidence="5">Inositol-1-monophosphatase</fullName>
        <ecNumber evidence="4">3.1.3.25</ecNumber>
    </recommendedName>
</protein>
<sequence length="269" mass="28315">MTTNARPDRTTIPLLLEQRLRAAEDIAEAVGRFAADQARRRGSLIVSTKGPQDFVSTADCEAERLARASIAARFPQDAIVGEEAGGQATNAYWIIDPIDGTTNFLSGLPLWAVSIAYVVDGAPVVGALALPMLGELLSAAQGLGMRRNRETMVAAQRQGPKLAGIGRNLPWLADGYRETESRLEAAGYSLVSLGSCATELAFVALGSLDGYVQGQVNTWDIAAGVIICREADIDVDVTPGAGSKVNVIAGTRAFRDFCAAPPSGRPLST</sequence>
<feature type="binding site" evidence="9">
    <location>
        <position position="82"/>
    </location>
    <ligand>
        <name>Mg(2+)</name>
        <dbReference type="ChEBI" id="CHEBI:18420"/>
        <label>1</label>
        <note>catalytic</note>
    </ligand>
</feature>
<evidence type="ECO:0000256" key="7">
    <source>
        <dbReference type="ARBA" id="ARBA00022801"/>
    </source>
</evidence>
<dbReference type="Pfam" id="PF00459">
    <property type="entry name" value="Inositol_P"/>
    <property type="match status" value="1"/>
</dbReference>
<feature type="binding site" evidence="9">
    <location>
        <position position="96"/>
    </location>
    <ligand>
        <name>Mg(2+)</name>
        <dbReference type="ChEBI" id="CHEBI:18420"/>
        <label>1</label>
        <note>catalytic</note>
    </ligand>
</feature>
<dbReference type="Proteomes" id="UP000184533">
    <property type="component" value="Unassembled WGS sequence"/>
</dbReference>
<evidence type="ECO:0000256" key="1">
    <source>
        <dbReference type="ARBA" id="ARBA00001033"/>
    </source>
</evidence>
<dbReference type="FunFam" id="3.30.540.10:FF:000003">
    <property type="entry name" value="Inositol-1-monophosphatase"/>
    <property type="match status" value="1"/>
</dbReference>
<evidence type="ECO:0000313" key="10">
    <source>
        <dbReference type="EMBL" id="SHF61980.1"/>
    </source>
</evidence>
<evidence type="ECO:0000256" key="3">
    <source>
        <dbReference type="ARBA" id="ARBA00009759"/>
    </source>
</evidence>
<dbReference type="RefSeq" id="WP_052950547.1">
    <property type="nucleotide sequence ID" value="NZ_FQVC01000010.1"/>
</dbReference>
<keyword evidence="8 9" id="KW-0460">Magnesium</keyword>
<evidence type="ECO:0000256" key="2">
    <source>
        <dbReference type="ARBA" id="ARBA00001946"/>
    </source>
</evidence>
<comment type="similarity">
    <text evidence="3">Belongs to the inositol monophosphatase superfamily.</text>
</comment>
<dbReference type="PANTHER" id="PTHR20854:SF4">
    <property type="entry name" value="INOSITOL-1-MONOPHOSPHATASE-RELATED"/>
    <property type="match status" value="1"/>
</dbReference>
<dbReference type="SUPFAM" id="SSF56655">
    <property type="entry name" value="Carbohydrate phosphatase"/>
    <property type="match status" value="1"/>
</dbReference>
<dbReference type="OrthoDB" id="9785695at2"/>
<proteinExistence type="inferred from homology"/>
<dbReference type="GO" id="GO:0006020">
    <property type="term" value="P:inositol metabolic process"/>
    <property type="evidence" value="ECO:0007669"/>
    <property type="project" value="TreeGrafter"/>
</dbReference>
<name>A0A1M5D560_9HYPH</name>
<keyword evidence="7" id="KW-0378">Hydrolase</keyword>
<evidence type="ECO:0000256" key="9">
    <source>
        <dbReference type="PIRSR" id="PIRSR600760-2"/>
    </source>
</evidence>
<evidence type="ECO:0000256" key="4">
    <source>
        <dbReference type="ARBA" id="ARBA00013106"/>
    </source>
</evidence>
<keyword evidence="6 9" id="KW-0479">Metal-binding</keyword>
<evidence type="ECO:0000256" key="6">
    <source>
        <dbReference type="ARBA" id="ARBA00022723"/>
    </source>
</evidence>
<dbReference type="InterPro" id="IPR000760">
    <property type="entry name" value="Inositol_monophosphatase-like"/>
</dbReference>
<dbReference type="AlphaFoldDB" id="A0A1M5D560"/>
<accession>A0A1M5D560</accession>
<dbReference type="PRINTS" id="PR00377">
    <property type="entry name" value="IMPHPHTASES"/>
</dbReference>
<dbReference type="EMBL" id="FQVC01000010">
    <property type="protein sequence ID" value="SHF61980.1"/>
    <property type="molecule type" value="Genomic_DNA"/>
</dbReference>
<dbReference type="PANTHER" id="PTHR20854">
    <property type="entry name" value="INOSITOL MONOPHOSPHATASE"/>
    <property type="match status" value="1"/>
</dbReference>
<dbReference type="GO" id="GO:0046872">
    <property type="term" value="F:metal ion binding"/>
    <property type="evidence" value="ECO:0007669"/>
    <property type="project" value="UniProtKB-KW"/>
</dbReference>
<dbReference type="PROSITE" id="PS00629">
    <property type="entry name" value="IMP_1"/>
    <property type="match status" value="1"/>
</dbReference>
<gene>
    <name evidence="10" type="ORF">SAMN02745223_03135</name>
</gene>
<dbReference type="InterPro" id="IPR020583">
    <property type="entry name" value="Inositol_monoP_metal-BS"/>
</dbReference>
<feature type="binding site" evidence="9">
    <location>
        <position position="99"/>
    </location>
    <ligand>
        <name>Mg(2+)</name>
        <dbReference type="ChEBI" id="CHEBI:18420"/>
        <label>1</label>
        <note>catalytic</note>
    </ligand>
</feature>
<reference evidence="10 11" key="1">
    <citation type="submission" date="2016-11" db="EMBL/GenBank/DDBJ databases">
        <authorList>
            <person name="Jaros S."/>
            <person name="Januszkiewicz K."/>
            <person name="Wedrychowicz H."/>
        </authorList>
    </citation>
    <scope>NUCLEOTIDE SEQUENCE [LARGE SCALE GENOMIC DNA]</scope>
    <source>
        <strain evidence="10 11">DSM 17137</strain>
    </source>
</reference>
<feature type="binding site" evidence="9">
    <location>
        <position position="220"/>
    </location>
    <ligand>
        <name>Mg(2+)</name>
        <dbReference type="ChEBI" id="CHEBI:18420"/>
        <label>2</label>
    </ligand>
</feature>
<dbReference type="GO" id="GO:0007165">
    <property type="term" value="P:signal transduction"/>
    <property type="evidence" value="ECO:0007669"/>
    <property type="project" value="TreeGrafter"/>
</dbReference>
<evidence type="ECO:0000256" key="8">
    <source>
        <dbReference type="ARBA" id="ARBA00022842"/>
    </source>
</evidence>
<comment type="cofactor">
    <cofactor evidence="2 9">
        <name>Mg(2+)</name>
        <dbReference type="ChEBI" id="CHEBI:18420"/>
    </cofactor>
</comment>
<dbReference type="Gene3D" id="3.30.540.10">
    <property type="entry name" value="Fructose-1,6-Bisphosphatase, subunit A, domain 1"/>
    <property type="match status" value="1"/>
</dbReference>
<feature type="binding site" evidence="9">
    <location>
        <position position="98"/>
    </location>
    <ligand>
        <name>Mg(2+)</name>
        <dbReference type="ChEBI" id="CHEBI:18420"/>
        <label>1</label>
        <note>catalytic</note>
    </ligand>
</feature>
<dbReference type="EC" id="3.1.3.25" evidence="4"/>
<evidence type="ECO:0000256" key="5">
    <source>
        <dbReference type="ARBA" id="ARBA00019784"/>
    </source>
</evidence>
<organism evidence="10 11">
    <name type="scientific">Devosia limi DSM 17137</name>
    <dbReference type="NCBI Taxonomy" id="1121477"/>
    <lineage>
        <taxon>Bacteria</taxon>
        <taxon>Pseudomonadati</taxon>
        <taxon>Pseudomonadota</taxon>
        <taxon>Alphaproteobacteria</taxon>
        <taxon>Hyphomicrobiales</taxon>
        <taxon>Devosiaceae</taxon>
        <taxon>Devosia</taxon>
    </lineage>
</organism>